<reference evidence="1" key="1">
    <citation type="submission" date="2020-09" db="EMBL/GenBank/DDBJ databases">
        <authorList>
            <person name="Zhang D."/>
            <person name="Hatherill J.R."/>
            <person name="Ramirez J.F."/>
            <person name="Edinger B."/>
            <person name="Balarin R."/>
            <person name="Sullivan A."/>
            <person name="Humpal K.M."/>
            <person name="Guseva A."/>
            <person name="Butela K.A."/>
            <person name="Garlena R.A."/>
            <person name="Russell D.A."/>
            <person name="Pope W.H."/>
            <person name="Jacobs-Sera D."/>
            <person name="Hatfull G.F."/>
        </authorList>
    </citation>
    <scope>NUCLEOTIDE SEQUENCE</scope>
</reference>
<protein>
    <submittedName>
        <fullName evidence="1">Uncharacterized protein</fullName>
    </submittedName>
</protein>
<dbReference type="EMBL" id="MW015081">
    <property type="protein sequence ID" value="QPX48047.1"/>
    <property type="molecule type" value="Genomic_DNA"/>
</dbReference>
<evidence type="ECO:0000313" key="1">
    <source>
        <dbReference type="EMBL" id="QPX48047.1"/>
    </source>
</evidence>
<dbReference type="Proteomes" id="UP000664915">
    <property type="component" value="Segment"/>
</dbReference>
<accession>A0A879R306</accession>
<evidence type="ECO:0000313" key="2">
    <source>
        <dbReference type="Proteomes" id="UP000664915"/>
    </source>
</evidence>
<dbReference type="RefSeq" id="YP_010670057.1">
    <property type="nucleotide sequence ID" value="NC_070963.1"/>
</dbReference>
<dbReference type="GeneID" id="77946252"/>
<organism evidence="1 2">
    <name type="scientific">Synechococcus phage S-SRM01</name>
    <dbReference type="NCBI Taxonomy" id="2781608"/>
    <lineage>
        <taxon>Viruses</taxon>
        <taxon>Duplodnaviria</taxon>
        <taxon>Heunggongvirae</taxon>
        <taxon>Uroviricota</taxon>
        <taxon>Caudoviricetes</taxon>
        <taxon>Pantevenvirales</taxon>
        <taxon>Kyanoviridae</taxon>
        <taxon>Serangoonvirus</taxon>
        <taxon>Serangoonvirus essarone</taxon>
    </lineage>
</organism>
<proteinExistence type="predicted"/>
<keyword evidence="2" id="KW-1185">Reference proteome</keyword>
<dbReference type="KEGG" id="vg:77946252"/>
<sequence>MTKLTQEQLQTIEDAFNSIPEDMRTGTYMTMGGIEEQLASGAKIILYIRRGENIMYDGKENIQFVIEKMRLEE</sequence>
<name>A0A879R306_9CAUD</name>